<evidence type="ECO:0000313" key="3">
    <source>
        <dbReference type="Proteomes" id="UP000081671"/>
    </source>
</evidence>
<dbReference type="PANTHER" id="PTHR23232:SF158">
    <property type="entry name" value="KRAB DOMAIN-CONTAINING PROTEIN 5"/>
    <property type="match status" value="1"/>
</dbReference>
<dbReference type="InterPro" id="IPR050169">
    <property type="entry name" value="Krueppel_C2H2_ZnF"/>
</dbReference>
<reference evidence="4" key="1">
    <citation type="submission" date="2025-08" db="UniProtKB">
        <authorList>
            <consortium name="RefSeq"/>
        </authorList>
    </citation>
    <scope>IDENTIFICATION</scope>
    <source>
        <tissue evidence="4">Kidney</tissue>
    </source>
</reference>
<dbReference type="KEGG" id="dord:106000807"/>
<dbReference type="RefSeq" id="XP_012891497.1">
    <property type="nucleotide sequence ID" value="XM_013036043.1"/>
</dbReference>
<dbReference type="Pfam" id="PF01352">
    <property type="entry name" value="KRAB"/>
    <property type="match status" value="1"/>
</dbReference>
<dbReference type="SUPFAM" id="SSF109640">
    <property type="entry name" value="KRAB domain (Kruppel-associated box)"/>
    <property type="match status" value="1"/>
</dbReference>
<dbReference type="PANTHER" id="PTHR23232">
    <property type="entry name" value="KRAB DOMAIN C2H2 ZINC FINGER"/>
    <property type="match status" value="1"/>
</dbReference>
<dbReference type="PROSITE" id="PS50805">
    <property type="entry name" value="KRAB"/>
    <property type="match status" value="1"/>
</dbReference>
<dbReference type="FunCoup" id="A0A1S3GU64">
    <property type="interactions" value="6"/>
</dbReference>
<keyword evidence="3" id="KW-1185">Reference proteome</keyword>
<accession>A0A1S3GU64</accession>
<feature type="compositionally biased region" description="Acidic residues" evidence="1">
    <location>
        <begin position="158"/>
        <end position="169"/>
    </location>
</feature>
<feature type="domain" description="KRAB" evidence="2">
    <location>
        <begin position="84"/>
        <end position="155"/>
    </location>
</feature>
<dbReference type="Gene3D" id="6.10.140.140">
    <property type="match status" value="1"/>
</dbReference>
<dbReference type="InterPro" id="IPR001909">
    <property type="entry name" value="KRAB"/>
</dbReference>
<evidence type="ECO:0000259" key="2">
    <source>
        <dbReference type="PROSITE" id="PS50805"/>
    </source>
</evidence>
<dbReference type="AlphaFoldDB" id="A0A1S3GU64"/>
<feature type="region of interest" description="Disordered" evidence="1">
    <location>
        <begin position="151"/>
        <end position="181"/>
    </location>
</feature>
<name>A0A1S3GU64_DIPOR</name>
<protein>
    <submittedName>
        <fullName evidence="4">Zinc finger protein 284-like</fullName>
    </submittedName>
</protein>
<dbReference type="InParanoid" id="A0A1S3GU64"/>
<dbReference type="GO" id="GO:0006355">
    <property type="term" value="P:regulation of DNA-templated transcription"/>
    <property type="evidence" value="ECO:0007669"/>
    <property type="project" value="InterPro"/>
</dbReference>
<gene>
    <name evidence="4" type="primary">LOC106000807</name>
</gene>
<sequence length="181" mass="20330">MVLEACHPVLHSQTNQNYEEAGHAGNRVELADRAQGRGLRLKGGFGLSTGQLNSLVSFVPNSVLDLLPFDGLESFQSKHSKETVKFKDVAINFTLEEWTLLNLSQKKLYRNVMVEILRNLVSIESKTSLKSLETPSQKVDEHFYPVLQAARSPQDNLSPEDEATLEEEAAQYHQPDWPPLT</sequence>
<proteinExistence type="predicted"/>
<dbReference type="OrthoDB" id="9585558at2759"/>
<dbReference type="Proteomes" id="UP000081671">
    <property type="component" value="Unplaced"/>
</dbReference>
<evidence type="ECO:0000256" key="1">
    <source>
        <dbReference type="SAM" id="MobiDB-lite"/>
    </source>
</evidence>
<organism evidence="3 4">
    <name type="scientific">Dipodomys ordii</name>
    <name type="common">Ord's kangaroo rat</name>
    <dbReference type="NCBI Taxonomy" id="10020"/>
    <lineage>
        <taxon>Eukaryota</taxon>
        <taxon>Metazoa</taxon>
        <taxon>Chordata</taxon>
        <taxon>Craniata</taxon>
        <taxon>Vertebrata</taxon>
        <taxon>Euteleostomi</taxon>
        <taxon>Mammalia</taxon>
        <taxon>Eutheria</taxon>
        <taxon>Euarchontoglires</taxon>
        <taxon>Glires</taxon>
        <taxon>Rodentia</taxon>
        <taxon>Castorimorpha</taxon>
        <taxon>Heteromyidae</taxon>
        <taxon>Dipodomyinae</taxon>
        <taxon>Dipodomys</taxon>
    </lineage>
</organism>
<evidence type="ECO:0000313" key="4">
    <source>
        <dbReference type="RefSeq" id="XP_012891497.1"/>
    </source>
</evidence>
<dbReference type="GeneID" id="106000807"/>
<dbReference type="CDD" id="cd07765">
    <property type="entry name" value="KRAB_A-box"/>
    <property type="match status" value="1"/>
</dbReference>
<dbReference type="SMART" id="SM00349">
    <property type="entry name" value="KRAB"/>
    <property type="match status" value="1"/>
</dbReference>
<dbReference type="InterPro" id="IPR036051">
    <property type="entry name" value="KRAB_dom_sf"/>
</dbReference>